<dbReference type="AlphaFoldDB" id="A0A3M8AHK3"/>
<proteinExistence type="predicted"/>
<dbReference type="EMBL" id="BJOD01000029">
    <property type="protein sequence ID" value="GED26817.1"/>
    <property type="molecule type" value="Genomic_DNA"/>
</dbReference>
<dbReference type="Gene3D" id="6.10.320.10">
    <property type="match status" value="1"/>
</dbReference>
<evidence type="ECO:0000313" key="3">
    <source>
        <dbReference type="Proteomes" id="UP000276178"/>
    </source>
</evidence>
<reference evidence="1 4" key="2">
    <citation type="submission" date="2019-06" db="EMBL/GenBank/DDBJ databases">
        <title>Whole genome shotgun sequence of Brevibacillus agri NBRC 15538.</title>
        <authorList>
            <person name="Hosoyama A."/>
            <person name="Uohara A."/>
            <person name="Ohji S."/>
            <person name="Ichikawa N."/>
        </authorList>
    </citation>
    <scope>NUCLEOTIDE SEQUENCE [LARGE SCALE GENOMIC DNA]</scope>
    <source>
        <strain evidence="1 4">NBRC 15538</strain>
    </source>
</reference>
<gene>
    <name evidence="1" type="ORF">BAG01nite_29190</name>
    <name evidence="2" type="ORF">EB820_21380</name>
</gene>
<organism evidence="2 3">
    <name type="scientific">Brevibacillus agri</name>
    <dbReference type="NCBI Taxonomy" id="51101"/>
    <lineage>
        <taxon>Bacteria</taxon>
        <taxon>Bacillati</taxon>
        <taxon>Bacillota</taxon>
        <taxon>Bacilli</taxon>
        <taxon>Bacillales</taxon>
        <taxon>Paenibacillaceae</taxon>
        <taxon>Brevibacillus</taxon>
    </lineage>
</organism>
<protein>
    <submittedName>
        <fullName evidence="2">Uncharacterized protein</fullName>
    </submittedName>
</protein>
<reference evidence="2 3" key="1">
    <citation type="submission" date="2018-10" db="EMBL/GenBank/DDBJ databases">
        <title>Phylogenomics of Brevibacillus.</title>
        <authorList>
            <person name="Dunlap C."/>
        </authorList>
    </citation>
    <scope>NUCLEOTIDE SEQUENCE [LARGE SCALE GENOMIC DNA]</scope>
    <source>
        <strain evidence="2 3">NRRL NRS 1219</strain>
    </source>
</reference>
<dbReference type="RefSeq" id="WP_005830426.1">
    <property type="nucleotide sequence ID" value="NZ_BJOD01000029.1"/>
</dbReference>
<sequence>MAKLSLAALVPLRSDIAHKVSELDQEREKNAFCVYVKGEQAEEPTRSFALITEELEEAREDFRVIDELIHSANLAHKITWNNQEISLFTAMQIAKHMRKEAASLKRYGSMKKEELNTGGYFNGGDKTITRAMYDIEKARESGLKLERKVKRLSQLIEDECHNIFLEFPQAEKYIELED</sequence>
<dbReference type="OrthoDB" id="2352801at2"/>
<accession>A0A3M8AHK3</accession>
<evidence type="ECO:0000313" key="2">
    <source>
        <dbReference type="EMBL" id="RNB50559.1"/>
    </source>
</evidence>
<dbReference type="Proteomes" id="UP000276178">
    <property type="component" value="Unassembled WGS sequence"/>
</dbReference>
<dbReference type="EMBL" id="RHHN01000068">
    <property type="protein sequence ID" value="RNB50559.1"/>
    <property type="molecule type" value="Genomic_DNA"/>
</dbReference>
<name>A0A3M8AHK3_9BACL</name>
<evidence type="ECO:0000313" key="4">
    <source>
        <dbReference type="Proteomes" id="UP000317180"/>
    </source>
</evidence>
<keyword evidence="4" id="KW-1185">Reference proteome</keyword>
<evidence type="ECO:0000313" key="1">
    <source>
        <dbReference type="EMBL" id="GED26817.1"/>
    </source>
</evidence>
<dbReference type="GeneID" id="82810328"/>
<dbReference type="Proteomes" id="UP000317180">
    <property type="component" value="Unassembled WGS sequence"/>
</dbReference>
<comment type="caution">
    <text evidence="2">The sequence shown here is derived from an EMBL/GenBank/DDBJ whole genome shotgun (WGS) entry which is preliminary data.</text>
</comment>